<keyword evidence="2" id="KW-0479">Metal-binding</keyword>
<comment type="subcellular location">
    <subcellularLocation>
        <location evidence="1">Nucleus</location>
    </subcellularLocation>
</comment>
<dbReference type="GO" id="GO:0000978">
    <property type="term" value="F:RNA polymerase II cis-regulatory region sequence-specific DNA binding"/>
    <property type="evidence" value="ECO:0007669"/>
    <property type="project" value="TreeGrafter"/>
</dbReference>
<feature type="region of interest" description="Disordered" evidence="10">
    <location>
        <begin position="121"/>
        <end position="150"/>
    </location>
</feature>
<dbReference type="PROSITE" id="PS50157">
    <property type="entry name" value="ZINC_FINGER_C2H2_2"/>
    <property type="match status" value="1"/>
</dbReference>
<dbReference type="Ensembl" id="ENSOKIT00005066380.1">
    <property type="protein sequence ID" value="ENSOKIP00005062462.1"/>
    <property type="gene ID" value="ENSOKIG00005026773.1"/>
</dbReference>
<evidence type="ECO:0000256" key="3">
    <source>
        <dbReference type="ARBA" id="ARBA00022771"/>
    </source>
</evidence>
<keyword evidence="4" id="KW-0862">Zinc</keyword>
<evidence type="ECO:0000313" key="12">
    <source>
        <dbReference type="Ensembl" id="ENSOKIP00005062462.1"/>
    </source>
</evidence>
<keyword evidence="5" id="KW-0805">Transcription regulation</keyword>
<feature type="compositionally biased region" description="Low complexity" evidence="10">
    <location>
        <begin position="297"/>
        <end position="382"/>
    </location>
</feature>
<dbReference type="PANTHER" id="PTHR13006">
    <property type="entry name" value="PAPILLOMAVIRUS REGULATORY FACTOR PRF-1"/>
    <property type="match status" value="1"/>
</dbReference>
<reference evidence="12" key="2">
    <citation type="submission" date="2025-09" db="UniProtKB">
        <authorList>
            <consortium name="Ensembl"/>
        </authorList>
    </citation>
    <scope>IDENTIFICATION</scope>
</reference>
<evidence type="ECO:0000256" key="9">
    <source>
        <dbReference type="PROSITE-ProRule" id="PRU00042"/>
    </source>
</evidence>
<dbReference type="RefSeq" id="XP_031692647.1">
    <property type="nucleotide sequence ID" value="XM_031836787.1"/>
</dbReference>
<dbReference type="PANTHER" id="PTHR13006:SF10">
    <property type="entry name" value="ZINC FINGER PROTEIN 395"/>
    <property type="match status" value="1"/>
</dbReference>
<name>A0A8C7HRY3_ONCKI</name>
<dbReference type="GO" id="GO:0006357">
    <property type="term" value="P:regulation of transcription by RNA polymerase II"/>
    <property type="evidence" value="ECO:0007669"/>
    <property type="project" value="TreeGrafter"/>
</dbReference>
<organism evidence="12 13">
    <name type="scientific">Oncorhynchus kisutch</name>
    <name type="common">Coho salmon</name>
    <name type="synonym">Salmo kisutch</name>
    <dbReference type="NCBI Taxonomy" id="8019"/>
    <lineage>
        <taxon>Eukaryota</taxon>
        <taxon>Metazoa</taxon>
        <taxon>Chordata</taxon>
        <taxon>Craniata</taxon>
        <taxon>Vertebrata</taxon>
        <taxon>Euteleostomi</taxon>
        <taxon>Actinopterygii</taxon>
        <taxon>Neopterygii</taxon>
        <taxon>Teleostei</taxon>
        <taxon>Protacanthopterygii</taxon>
        <taxon>Salmoniformes</taxon>
        <taxon>Salmonidae</taxon>
        <taxon>Salmoninae</taxon>
        <taxon>Oncorhynchus</taxon>
    </lineage>
</organism>
<evidence type="ECO:0000256" key="4">
    <source>
        <dbReference type="ARBA" id="ARBA00022833"/>
    </source>
</evidence>
<dbReference type="RefSeq" id="XP_031692648.1">
    <property type="nucleotide sequence ID" value="XM_031836788.1"/>
</dbReference>
<sequence length="504" mass="53265">MATKRPGERTSSAAGPTDTRQSGAEMQETLVYMQCCGQEAPNMTESNGHRNIMNRHHQVPVFVPRGRTEAGWTHPTAPQQTTTPTVPSCPVSAPYSFRSPGSVEMDEIMAAMVLTSMSCSPVVQSSPQGQNDPVPGSSSGGGDMECGGGDMECGGGDMECGGGDLSDSGSSGYWSWDHDNVSPALSLSVIEMDSSPDEGLHTELEQGVELNVAKRSKSSFRGAYRCLWPSCGKVLTSSVGMKRHVRVMHLGSGSEQSHREEDFYYTKFSCKVPPAHVPALSSHVPWASCGSPPDPGPGSCLQIPSSTSSSPSGSGSSRPSSGPGSTPGSAPGSGSSRPSSGPRSTPGSAPGSGSSRPSSGPRSTPGSAPDQPSPLSQSAPSSFWQTDHPYQACTPLQVTVSCHNSAPCCWTPPPLTVSNQHSHHNSQVVRGRCRSVSVGEQWLQQNSATNRLTTMRAASPSRSQCSFRKGRGEAKKCRKVYGVEHKEQWCTACRWKKACQRFTD</sequence>
<dbReference type="GeneID" id="109879158"/>
<evidence type="ECO:0000313" key="13">
    <source>
        <dbReference type="Proteomes" id="UP000694557"/>
    </source>
</evidence>
<reference evidence="12" key="1">
    <citation type="submission" date="2025-08" db="UniProtKB">
        <authorList>
            <consortium name="Ensembl"/>
        </authorList>
    </citation>
    <scope>IDENTIFICATION</scope>
</reference>
<evidence type="ECO:0000256" key="6">
    <source>
        <dbReference type="ARBA" id="ARBA00023125"/>
    </source>
</evidence>
<evidence type="ECO:0000256" key="10">
    <source>
        <dbReference type="SAM" id="MobiDB-lite"/>
    </source>
</evidence>
<proteinExistence type="predicted"/>
<keyword evidence="3 9" id="KW-0863">Zinc-finger</keyword>
<dbReference type="SMART" id="SM01366">
    <property type="entry name" value="c-clamp"/>
    <property type="match status" value="1"/>
</dbReference>
<keyword evidence="8" id="KW-0539">Nucleus</keyword>
<feature type="compositionally biased region" description="Gly residues" evidence="10">
    <location>
        <begin position="138"/>
        <end position="150"/>
    </location>
</feature>
<protein>
    <submittedName>
        <fullName evidence="12">Zinc finger protein 395-like</fullName>
    </submittedName>
</protein>
<dbReference type="InterPro" id="IPR013087">
    <property type="entry name" value="Znf_C2H2_type"/>
</dbReference>
<accession>A0A8C7HRY3</accession>
<keyword evidence="13" id="KW-1185">Reference proteome</keyword>
<dbReference type="GO" id="GO:0005634">
    <property type="term" value="C:nucleus"/>
    <property type="evidence" value="ECO:0007669"/>
    <property type="project" value="UniProtKB-SubCell"/>
</dbReference>
<keyword evidence="6" id="KW-0238">DNA-binding</keyword>
<evidence type="ECO:0000256" key="7">
    <source>
        <dbReference type="ARBA" id="ARBA00023163"/>
    </source>
</evidence>
<keyword evidence="7" id="KW-0804">Transcription</keyword>
<evidence type="ECO:0000256" key="8">
    <source>
        <dbReference type="ARBA" id="ARBA00023242"/>
    </source>
</evidence>
<feature type="compositionally biased region" description="Polar residues" evidence="10">
    <location>
        <begin position="121"/>
        <end position="131"/>
    </location>
</feature>
<evidence type="ECO:0000259" key="11">
    <source>
        <dbReference type="PROSITE" id="PS50157"/>
    </source>
</evidence>
<dbReference type="PROSITE" id="PS00028">
    <property type="entry name" value="ZINC_FINGER_C2H2_1"/>
    <property type="match status" value="1"/>
</dbReference>
<dbReference type="Proteomes" id="UP000694557">
    <property type="component" value="Unassembled WGS sequence"/>
</dbReference>
<feature type="region of interest" description="Disordered" evidence="10">
    <location>
        <begin position="1"/>
        <end position="23"/>
    </location>
</feature>
<evidence type="ECO:0000256" key="2">
    <source>
        <dbReference type="ARBA" id="ARBA00022723"/>
    </source>
</evidence>
<feature type="region of interest" description="Disordered" evidence="10">
    <location>
        <begin position="289"/>
        <end position="383"/>
    </location>
</feature>
<dbReference type="GO" id="GO:0003700">
    <property type="term" value="F:DNA-binding transcription factor activity"/>
    <property type="evidence" value="ECO:0007669"/>
    <property type="project" value="TreeGrafter"/>
</dbReference>
<dbReference type="GeneTree" id="ENSGT00940000157136"/>
<dbReference type="AlphaFoldDB" id="A0A8C7HRY3"/>
<evidence type="ECO:0000256" key="1">
    <source>
        <dbReference type="ARBA" id="ARBA00004123"/>
    </source>
</evidence>
<feature type="domain" description="C2H2-type" evidence="11">
    <location>
        <begin position="224"/>
        <end position="254"/>
    </location>
</feature>
<evidence type="ECO:0000256" key="5">
    <source>
        <dbReference type="ARBA" id="ARBA00023015"/>
    </source>
</evidence>
<dbReference type="GO" id="GO:0008270">
    <property type="term" value="F:zinc ion binding"/>
    <property type="evidence" value="ECO:0007669"/>
    <property type="project" value="UniProtKB-KW"/>
</dbReference>
<gene>
    <name evidence="12" type="primary">LOC109879158</name>
</gene>
<dbReference type="InterPro" id="IPR052253">
    <property type="entry name" value="CR1/CR2-DNA-binding_regulator"/>
</dbReference>
<feature type="compositionally biased region" description="Polar residues" evidence="10">
    <location>
        <begin position="9"/>
        <end position="23"/>
    </location>
</feature>